<dbReference type="CDD" id="cd05374">
    <property type="entry name" value="17beta-HSD-like_SDR_c"/>
    <property type="match status" value="1"/>
</dbReference>
<organism evidence="4 5">
    <name type="scientific">Sandaracinus amylolyticus</name>
    <dbReference type="NCBI Taxonomy" id="927083"/>
    <lineage>
        <taxon>Bacteria</taxon>
        <taxon>Pseudomonadati</taxon>
        <taxon>Myxococcota</taxon>
        <taxon>Polyangia</taxon>
        <taxon>Polyangiales</taxon>
        <taxon>Sandaracinaceae</taxon>
        <taxon>Sandaracinus</taxon>
    </lineage>
</organism>
<dbReference type="InterPro" id="IPR036291">
    <property type="entry name" value="NAD(P)-bd_dom_sf"/>
</dbReference>
<dbReference type="EMBL" id="CP011125">
    <property type="protein sequence ID" value="AKF03587.1"/>
    <property type="molecule type" value="Genomic_DNA"/>
</dbReference>
<gene>
    <name evidence="4" type="ORF">DB32_000736</name>
</gene>
<evidence type="ECO:0000313" key="4">
    <source>
        <dbReference type="EMBL" id="AKF03587.1"/>
    </source>
</evidence>
<dbReference type="Proteomes" id="UP000034883">
    <property type="component" value="Chromosome"/>
</dbReference>
<evidence type="ECO:0000313" key="5">
    <source>
        <dbReference type="Proteomes" id="UP000034883"/>
    </source>
</evidence>
<dbReference type="InterPro" id="IPR051911">
    <property type="entry name" value="SDR_oxidoreductase"/>
</dbReference>
<keyword evidence="5" id="KW-1185">Reference proteome</keyword>
<name>A0A0F6VZH4_9BACT</name>
<evidence type="ECO:0000256" key="2">
    <source>
        <dbReference type="ARBA" id="ARBA00023002"/>
    </source>
</evidence>
<dbReference type="KEGG" id="samy:DB32_000736"/>
<comment type="similarity">
    <text evidence="1 3">Belongs to the short-chain dehydrogenases/reductases (SDR) family.</text>
</comment>
<sequence length="275" mass="29598">MIVLVTGCRSGFGKLIAIGAARAGHTVYAGVRDPSASPELTEGARGLSVIPIALDVTDAAQREEAIARIVREQGRLDALVNNAGVGLAGFQEQVATDELQRLFEVNVVAPHALTRLALPHLRASKGIVINVSSMAGRQALPGLGAYAASKFALEGMTEALRHEMRPFGVRVVLVEPGPYQTDIFGRNRWTARAASEPGPYHAFLKRMESMLASAERRMGDPQEVAELAVRLLSDPRPRLRYALGPGVRARLLARSALPFEVTEAILARVINVRAE</sequence>
<dbReference type="STRING" id="927083.DB32_000736"/>
<evidence type="ECO:0000256" key="1">
    <source>
        <dbReference type="ARBA" id="ARBA00006484"/>
    </source>
</evidence>
<dbReference type="PANTHER" id="PTHR43976:SF16">
    <property type="entry name" value="SHORT-CHAIN DEHYDROGENASE_REDUCTASE FAMILY PROTEIN"/>
    <property type="match status" value="1"/>
</dbReference>
<dbReference type="InterPro" id="IPR002347">
    <property type="entry name" value="SDR_fam"/>
</dbReference>
<keyword evidence="2" id="KW-0560">Oxidoreductase</keyword>
<dbReference type="RefSeq" id="WP_053231031.1">
    <property type="nucleotide sequence ID" value="NZ_CP011125.1"/>
</dbReference>
<dbReference type="InterPro" id="IPR020904">
    <property type="entry name" value="Sc_DH/Rdtase_CS"/>
</dbReference>
<accession>A0A0F6VZH4</accession>
<dbReference type="AlphaFoldDB" id="A0A0F6VZH4"/>
<dbReference type="PRINTS" id="PR00080">
    <property type="entry name" value="SDRFAMILY"/>
</dbReference>
<evidence type="ECO:0000256" key="3">
    <source>
        <dbReference type="RuleBase" id="RU000363"/>
    </source>
</evidence>
<dbReference type="Pfam" id="PF00106">
    <property type="entry name" value="adh_short"/>
    <property type="match status" value="1"/>
</dbReference>
<dbReference type="PRINTS" id="PR00081">
    <property type="entry name" value="GDHRDH"/>
</dbReference>
<protein>
    <submittedName>
        <fullName evidence="4">3-oxoacyl-[acyl-carrier protein] reductase</fullName>
    </submittedName>
</protein>
<dbReference type="SUPFAM" id="SSF51735">
    <property type="entry name" value="NAD(P)-binding Rossmann-fold domains"/>
    <property type="match status" value="1"/>
</dbReference>
<proteinExistence type="inferred from homology"/>
<dbReference type="PROSITE" id="PS00061">
    <property type="entry name" value="ADH_SHORT"/>
    <property type="match status" value="1"/>
</dbReference>
<dbReference type="Gene3D" id="3.40.50.720">
    <property type="entry name" value="NAD(P)-binding Rossmann-like Domain"/>
    <property type="match status" value="1"/>
</dbReference>
<dbReference type="OrthoDB" id="5354363at2"/>
<dbReference type="PANTHER" id="PTHR43976">
    <property type="entry name" value="SHORT CHAIN DEHYDROGENASE"/>
    <property type="match status" value="1"/>
</dbReference>
<dbReference type="GO" id="GO:0016491">
    <property type="term" value="F:oxidoreductase activity"/>
    <property type="evidence" value="ECO:0007669"/>
    <property type="project" value="UniProtKB-KW"/>
</dbReference>
<reference evidence="4 5" key="1">
    <citation type="submission" date="2015-03" db="EMBL/GenBank/DDBJ databases">
        <title>Genome assembly of Sandaracinus amylolyticus DSM 53668.</title>
        <authorList>
            <person name="Sharma G."/>
            <person name="Subramanian S."/>
        </authorList>
    </citation>
    <scope>NUCLEOTIDE SEQUENCE [LARGE SCALE GENOMIC DNA]</scope>
    <source>
        <strain evidence="4 5">DSM 53668</strain>
    </source>
</reference>